<protein>
    <submittedName>
        <fullName evidence="4">N-acetyltransferase</fullName>
    </submittedName>
</protein>
<evidence type="ECO:0000313" key="5">
    <source>
        <dbReference type="Proteomes" id="UP000632740"/>
    </source>
</evidence>
<evidence type="ECO:0000313" key="4">
    <source>
        <dbReference type="EMBL" id="GIG22189.1"/>
    </source>
</evidence>
<dbReference type="AlphaFoldDB" id="A0A919P6D5"/>
<proteinExistence type="predicted"/>
<dbReference type="RefSeq" id="WP_203756442.1">
    <property type="nucleotide sequence ID" value="NZ_BONK01000010.1"/>
</dbReference>
<comment type="caution">
    <text evidence="4">The sequence shown here is derived from an EMBL/GenBank/DDBJ whole genome shotgun (WGS) entry which is preliminary data.</text>
</comment>
<feature type="domain" description="N-acetyltransferase" evidence="3">
    <location>
        <begin position="3"/>
        <end position="181"/>
    </location>
</feature>
<evidence type="ECO:0000256" key="1">
    <source>
        <dbReference type="ARBA" id="ARBA00022679"/>
    </source>
</evidence>
<dbReference type="SUPFAM" id="SSF55729">
    <property type="entry name" value="Acyl-CoA N-acyltransferases (Nat)"/>
    <property type="match status" value="1"/>
</dbReference>
<dbReference type="InterPro" id="IPR050832">
    <property type="entry name" value="Bact_Acetyltransf"/>
</dbReference>
<dbReference type="PROSITE" id="PS51186">
    <property type="entry name" value="GNAT"/>
    <property type="match status" value="1"/>
</dbReference>
<dbReference type="Proteomes" id="UP000632740">
    <property type="component" value="Unassembled WGS sequence"/>
</dbReference>
<organism evidence="4 5">
    <name type="scientific">Cellulomonas chitinilytica</name>
    <dbReference type="NCBI Taxonomy" id="398759"/>
    <lineage>
        <taxon>Bacteria</taxon>
        <taxon>Bacillati</taxon>
        <taxon>Actinomycetota</taxon>
        <taxon>Actinomycetes</taxon>
        <taxon>Micrococcales</taxon>
        <taxon>Cellulomonadaceae</taxon>
        <taxon>Cellulomonas</taxon>
    </lineage>
</organism>
<dbReference type="EMBL" id="BONK01000010">
    <property type="protein sequence ID" value="GIG22189.1"/>
    <property type="molecule type" value="Genomic_DNA"/>
</dbReference>
<gene>
    <name evidence="4" type="ORF">Cch01nite_29130</name>
</gene>
<evidence type="ECO:0000259" key="3">
    <source>
        <dbReference type="PROSITE" id="PS51186"/>
    </source>
</evidence>
<accession>A0A919P6D5</accession>
<keyword evidence="5" id="KW-1185">Reference proteome</keyword>
<keyword evidence="2" id="KW-0012">Acyltransferase</keyword>
<dbReference type="InterPro" id="IPR000182">
    <property type="entry name" value="GNAT_dom"/>
</dbReference>
<keyword evidence="1" id="KW-0808">Transferase</keyword>
<reference evidence="4" key="1">
    <citation type="submission" date="2021-01" db="EMBL/GenBank/DDBJ databases">
        <title>Whole genome shotgun sequence of Cellulomonas chitinilytica NBRC 110799.</title>
        <authorList>
            <person name="Komaki H."/>
            <person name="Tamura T."/>
        </authorList>
    </citation>
    <scope>NUCLEOTIDE SEQUENCE</scope>
    <source>
        <strain evidence="4">NBRC 110799</strain>
    </source>
</reference>
<dbReference type="Pfam" id="PF00583">
    <property type="entry name" value="Acetyltransf_1"/>
    <property type="match status" value="1"/>
</dbReference>
<dbReference type="Gene3D" id="3.40.630.30">
    <property type="match status" value="1"/>
</dbReference>
<dbReference type="InterPro" id="IPR016181">
    <property type="entry name" value="Acyl_CoA_acyltransferase"/>
</dbReference>
<dbReference type="GO" id="GO:0016747">
    <property type="term" value="F:acyltransferase activity, transferring groups other than amino-acyl groups"/>
    <property type="evidence" value="ECO:0007669"/>
    <property type="project" value="InterPro"/>
</dbReference>
<dbReference type="PANTHER" id="PTHR43877">
    <property type="entry name" value="AMINOALKYLPHOSPHONATE N-ACETYLTRANSFERASE-RELATED-RELATED"/>
    <property type="match status" value="1"/>
</dbReference>
<evidence type="ECO:0000256" key="2">
    <source>
        <dbReference type="ARBA" id="ARBA00023315"/>
    </source>
</evidence>
<dbReference type="CDD" id="cd04301">
    <property type="entry name" value="NAT_SF"/>
    <property type="match status" value="1"/>
</dbReference>
<sequence length="181" mass="19506">MPLRTRPATTTDVEPLAELAAITFPLACPPGSTAADQQQFVATVLSPARFTEYLADPARALLVAVDDEGTDPAALLGYTMLVEGEPTDDDVRVALTIHPTIELSKCYVHPDHHGSGVAHRLMAASLDVARDRGAHGMWLGVNQQNARAQAFYTRSGFAVVGTKHFTVGSRLEDDFVLERPL</sequence>
<name>A0A919P6D5_9CELL</name>